<gene>
    <name evidence="1" type="ORF">GCM10012278_29330</name>
</gene>
<dbReference type="AlphaFoldDB" id="A0A918A3M1"/>
<comment type="caution">
    <text evidence="1">The sequence shown here is derived from an EMBL/GenBank/DDBJ whole genome shotgun (WGS) entry which is preliminary data.</text>
</comment>
<organism evidence="1 2">
    <name type="scientific">Nonomuraea glycinis</name>
    <dbReference type="NCBI Taxonomy" id="2047744"/>
    <lineage>
        <taxon>Bacteria</taxon>
        <taxon>Bacillati</taxon>
        <taxon>Actinomycetota</taxon>
        <taxon>Actinomycetes</taxon>
        <taxon>Streptosporangiales</taxon>
        <taxon>Streptosporangiaceae</taxon>
        <taxon>Nonomuraea</taxon>
    </lineage>
</organism>
<proteinExistence type="predicted"/>
<protein>
    <submittedName>
        <fullName evidence="1">Uncharacterized protein</fullName>
    </submittedName>
</protein>
<reference evidence="1" key="1">
    <citation type="journal article" date="2014" name="Int. J. Syst. Evol. Microbiol.">
        <title>Complete genome sequence of Corynebacterium casei LMG S-19264T (=DSM 44701T), isolated from a smear-ripened cheese.</title>
        <authorList>
            <consortium name="US DOE Joint Genome Institute (JGI-PGF)"/>
            <person name="Walter F."/>
            <person name="Albersmeier A."/>
            <person name="Kalinowski J."/>
            <person name="Ruckert C."/>
        </authorList>
    </citation>
    <scope>NUCLEOTIDE SEQUENCE</scope>
    <source>
        <strain evidence="1">CGMCC 4.7430</strain>
    </source>
</reference>
<sequence length="160" mass="17267">MELVVVEWQDGALMHDPSPYLDKLPELGPRLPAGARAFASDPEHYDFAGPRCVKDLEFGGLSLGGGPLGLELRLEANPWKHSERLVIRYAGVAGVRVGGDPKVGLSSLRLDEILPHEHGCSHELMFLTGTVQVICADLQARWEPVADPPGDLGTRTEAPA</sequence>
<name>A0A918A3M1_9ACTN</name>
<evidence type="ECO:0000313" key="2">
    <source>
        <dbReference type="Proteomes" id="UP000660745"/>
    </source>
</evidence>
<reference evidence="1" key="2">
    <citation type="submission" date="2020-09" db="EMBL/GenBank/DDBJ databases">
        <authorList>
            <person name="Sun Q."/>
            <person name="Zhou Y."/>
        </authorList>
    </citation>
    <scope>NUCLEOTIDE SEQUENCE</scope>
    <source>
        <strain evidence="1">CGMCC 4.7430</strain>
    </source>
</reference>
<dbReference type="EMBL" id="BMNK01000004">
    <property type="protein sequence ID" value="GGP06324.1"/>
    <property type="molecule type" value="Genomic_DNA"/>
</dbReference>
<evidence type="ECO:0000313" key="1">
    <source>
        <dbReference type="EMBL" id="GGP06324.1"/>
    </source>
</evidence>
<keyword evidence="2" id="KW-1185">Reference proteome</keyword>
<dbReference type="RefSeq" id="WP_225277335.1">
    <property type="nucleotide sequence ID" value="NZ_BMNK01000004.1"/>
</dbReference>
<dbReference type="Proteomes" id="UP000660745">
    <property type="component" value="Unassembled WGS sequence"/>
</dbReference>
<accession>A0A918A3M1</accession>